<feature type="transmembrane region" description="Helical" evidence="9">
    <location>
        <begin position="31"/>
        <end position="53"/>
    </location>
</feature>
<evidence type="ECO:0000259" key="10">
    <source>
        <dbReference type="PROSITE" id="PS51202"/>
    </source>
</evidence>
<feature type="transmembrane region" description="Helical" evidence="9">
    <location>
        <begin position="65"/>
        <end position="84"/>
    </location>
</feature>
<name>A0ABV9GQ68_9BACL</name>
<comment type="similarity">
    <text evidence="2">Belongs to the monovalent cation:proton antiporter 2 (CPA2) transporter (TC 2.A.37) family.</text>
</comment>
<feature type="domain" description="RCK C-terminal" evidence="10">
    <location>
        <begin position="530"/>
        <end position="610"/>
    </location>
</feature>
<dbReference type="RefSeq" id="WP_376847245.1">
    <property type="nucleotide sequence ID" value="NZ_JBHSFW010000016.1"/>
</dbReference>
<evidence type="ECO:0000313" key="11">
    <source>
        <dbReference type="EMBL" id="MFC4620143.1"/>
    </source>
</evidence>
<evidence type="ECO:0000256" key="2">
    <source>
        <dbReference type="ARBA" id="ARBA00005551"/>
    </source>
</evidence>
<reference evidence="12" key="1">
    <citation type="journal article" date="2019" name="Int. J. Syst. Evol. Microbiol.">
        <title>The Global Catalogue of Microorganisms (GCM) 10K type strain sequencing project: providing services to taxonomists for standard genome sequencing and annotation.</title>
        <authorList>
            <consortium name="The Broad Institute Genomics Platform"/>
            <consortium name="The Broad Institute Genome Sequencing Center for Infectious Disease"/>
            <person name="Wu L."/>
            <person name="Ma J."/>
        </authorList>
    </citation>
    <scope>NUCLEOTIDE SEQUENCE [LARGE SCALE GENOMIC DNA]</scope>
    <source>
        <strain evidence="12">CGMCC 1.16306</strain>
    </source>
</reference>
<feature type="transmembrane region" description="Helical" evidence="9">
    <location>
        <begin position="368"/>
        <end position="387"/>
    </location>
</feature>
<comment type="subcellular location">
    <subcellularLocation>
        <location evidence="1">Membrane</location>
        <topology evidence="1">Multi-pass membrane protein</topology>
    </subcellularLocation>
</comment>
<feature type="transmembrane region" description="Helical" evidence="9">
    <location>
        <begin position="104"/>
        <end position="125"/>
    </location>
</feature>
<dbReference type="InterPro" id="IPR036721">
    <property type="entry name" value="RCK_C_sf"/>
</dbReference>
<dbReference type="Pfam" id="PF02254">
    <property type="entry name" value="TrkA_N"/>
    <property type="match status" value="1"/>
</dbReference>
<evidence type="ECO:0000313" key="12">
    <source>
        <dbReference type="Proteomes" id="UP001596022"/>
    </source>
</evidence>
<keyword evidence="7" id="KW-0406">Ion transport</keyword>
<comment type="caution">
    <text evidence="11">The sequence shown here is derived from an EMBL/GenBank/DDBJ whole genome shotgun (WGS) entry which is preliminary data.</text>
</comment>
<accession>A0ABV9GQ68</accession>
<dbReference type="Gene3D" id="1.20.1530.20">
    <property type="match status" value="1"/>
</dbReference>
<keyword evidence="4" id="KW-0050">Antiport</keyword>
<feature type="transmembrane region" description="Helical" evidence="9">
    <location>
        <begin position="162"/>
        <end position="184"/>
    </location>
</feature>
<keyword evidence="8 9" id="KW-0472">Membrane</keyword>
<evidence type="ECO:0000256" key="4">
    <source>
        <dbReference type="ARBA" id="ARBA00022449"/>
    </source>
</evidence>
<feature type="transmembrane region" description="Helical" evidence="9">
    <location>
        <begin position="306"/>
        <end position="328"/>
    </location>
</feature>
<feature type="transmembrane region" description="Helical" evidence="9">
    <location>
        <begin position="190"/>
        <end position="212"/>
    </location>
</feature>
<evidence type="ECO:0000256" key="6">
    <source>
        <dbReference type="ARBA" id="ARBA00022989"/>
    </source>
</evidence>
<evidence type="ECO:0000256" key="3">
    <source>
        <dbReference type="ARBA" id="ARBA00022448"/>
    </source>
</evidence>
<evidence type="ECO:0000256" key="5">
    <source>
        <dbReference type="ARBA" id="ARBA00022692"/>
    </source>
</evidence>
<feature type="transmembrane region" description="Helical" evidence="9">
    <location>
        <begin position="233"/>
        <end position="266"/>
    </location>
</feature>
<dbReference type="Gene3D" id="3.40.50.720">
    <property type="entry name" value="NAD(P)-binding Rossmann-like Domain"/>
    <property type="match status" value="1"/>
</dbReference>
<protein>
    <submittedName>
        <fullName evidence="11">Monovalent cation:proton antiporter family protein</fullName>
    </submittedName>
</protein>
<keyword evidence="6 9" id="KW-1133">Transmembrane helix</keyword>
<dbReference type="InterPro" id="IPR003148">
    <property type="entry name" value="RCK_N"/>
</dbReference>
<evidence type="ECO:0000256" key="7">
    <source>
        <dbReference type="ARBA" id="ARBA00023065"/>
    </source>
</evidence>
<keyword evidence="12" id="KW-1185">Reference proteome</keyword>
<dbReference type="Proteomes" id="UP001596022">
    <property type="component" value="Unassembled WGS sequence"/>
</dbReference>
<keyword evidence="5 9" id="KW-0812">Transmembrane</keyword>
<evidence type="ECO:0000256" key="1">
    <source>
        <dbReference type="ARBA" id="ARBA00004141"/>
    </source>
</evidence>
<dbReference type="SUPFAM" id="SSF51735">
    <property type="entry name" value="NAD(P)-binding Rossmann-fold domains"/>
    <property type="match status" value="1"/>
</dbReference>
<proteinExistence type="inferred from homology"/>
<evidence type="ECO:0000256" key="8">
    <source>
        <dbReference type="ARBA" id="ARBA00023136"/>
    </source>
</evidence>
<feature type="transmembrane region" description="Helical" evidence="9">
    <location>
        <begin position="131"/>
        <end position="150"/>
    </location>
</feature>
<dbReference type="PANTHER" id="PTHR43562:SF1">
    <property type="entry name" value="NA(+)_H(+) ANTIPORTER YJBQ-RELATED"/>
    <property type="match status" value="1"/>
</dbReference>
<dbReference type="PANTHER" id="PTHR43562">
    <property type="entry name" value="NAPA-TYPE SODIUM/HYDROGEN ANTIPORTER"/>
    <property type="match status" value="1"/>
</dbReference>
<dbReference type="EMBL" id="JBHSFW010000016">
    <property type="protein sequence ID" value="MFC4620143.1"/>
    <property type="molecule type" value="Genomic_DNA"/>
</dbReference>
<sequence>MEGHTSFGSLVIVVIVAFLMPIILNRFRLHFVPGVVAEIIAGIIIGETGFNLVHQGAVLETLSTLGFIYLLFLSGLEIDFSVFASERLGAKDGKKGPNGLILSLLMFVFILATSFVLALLIGWLGFSHNPFLMALIIATISLGIVVPTLKDSGILKASIGQNILLITVIGDLVTMILLAVFVSLNSKESGSTWLLLILAAAGVVLFFLGKFFKHRTFMETLTKGTVQLDIRAVFALIIVLVGLAQSIGTEIILGSFLAGVLVSLLSPNPGMVSKLDSFGYGFLIPIFFVMVGVKLNLREIFTDPQVLALIPMLIIAFFLAKLIPSLLLKRWYNWRTTLSVGFLISAKLTLVIAAAQMGERLGLISDKMASAIILVGVLSCIVGPIVFKKLFPFSETVSRKKVVFIGANRLTLPLSLELDSERFETKIYHTDMDKAETDAETDFEVKEIPDYHVETLKQTHAYGADVLVIATGKDDINAEIAEAALDEKVDRIICRAETPKLVEGLRAKGIEVFSSFFSAKTMLKAMIQSPGMVDLLTTKENGLYQIDMANADYSGVPLRRFPFLGDLIIVRIFRGGESMIPHGDTELEVGDRLIVTGGKEHVDLLTDRLS</sequence>
<organism evidence="11 12">
    <name type="scientific">Camelliibacillus cellulosilyticus</name>
    <dbReference type="NCBI Taxonomy" id="2174486"/>
    <lineage>
        <taxon>Bacteria</taxon>
        <taxon>Bacillati</taxon>
        <taxon>Bacillota</taxon>
        <taxon>Bacilli</taxon>
        <taxon>Bacillales</taxon>
        <taxon>Sporolactobacillaceae</taxon>
        <taxon>Camelliibacillus</taxon>
    </lineage>
</organism>
<dbReference type="InterPro" id="IPR036291">
    <property type="entry name" value="NAD(P)-bd_dom_sf"/>
</dbReference>
<dbReference type="InterPro" id="IPR038770">
    <property type="entry name" value="Na+/solute_symporter_sf"/>
</dbReference>
<feature type="transmembrane region" description="Helical" evidence="9">
    <location>
        <begin position="278"/>
        <end position="297"/>
    </location>
</feature>
<feature type="transmembrane region" description="Helical" evidence="9">
    <location>
        <begin position="334"/>
        <end position="356"/>
    </location>
</feature>
<evidence type="ECO:0000256" key="9">
    <source>
        <dbReference type="SAM" id="Phobius"/>
    </source>
</evidence>
<dbReference type="PROSITE" id="PS51202">
    <property type="entry name" value="RCK_C"/>
    <property type="match status" value="1"/>
</dbReference>
<dbReference type="InterPro" id="IPR006153">
    <property type="entry name" value="Cation/H_exchanger_TM"/>
</dbReference>
<dbReference type="Pfam" id="PF00999">
    <property type="entry name" value="Na_H_Exchanger"/>
    <property type="match status" value="1"/>
</dbReference>
<feature type="transmembrane region" description="Helical" evidence="9">
    <location>
        <begin position="6"/>
        <end position="24"/>
    </location>
</feature>
<gene>
    <name evidence="11" type="ORF">ACFO4N_15625</name>
</gene>
<dbReference type="InterPro" id="IPR006037">
    <property type="entry name" value="RCK_C"/>
</dbReference>
<dbReference type="Gene3D" id="3.30.70.1450">
    <property type="entry name" value="Regulator of K+ conductance, C-terminal domain"/>
    <property type="match status" value="1"/>
</dbReference>
<keyword evidence="3" id="KW-0813">Transport</keyword>
<dbReference type="SUPFAM" id="SSF116726">
    <property type="entry name" value="TrkA C-terminal domain-like"/>
    <property type="match status" value="1"/>
</dbReference>
<dbReference type="Pfam" id="PF02080">
    <property type="entry name" value="TrkA_C"/>
    <property type="match status" value="1"/>
</dbReference>